<dbReference type="EMBL" id="JBJJXI010000030">
    <property type="protein sequence ID" value="KAL3403566.1"/>
    <property type="molecule type" value="Genomic_DNA"/>
</dbReference>
<accession>A0ABD2XDM5</accession>
<comment type="caution">
    <text evidence="2">The sequence shown here is derived from an EMBL/GenBank/DDBJ whole genome shotgun (WGS) entry which is preliminary data.</text>
</comment>
<evidence type="ECO:0000313" key="2">
    <source>
        <dbReference type="EMBL" id="KAL3403566.1"/>
    </source>
</evidence>
<reference evidence="2 3" key="1">
    <citation type="journal article" date="2024" name="bioRxiv">
        <title>A reference genome for Trichogramma kaykai: A tiny desert-dwelling parasitoid wasp with competing sex-ratio distorters.</title>
        <authorList>
            <person name="Culotta J."/>
            <person name="Lindsey A.R."/>
        </authorList>
    </citation>
    <scope>NUCLEOTIDE SEQUENCE [LARGE SCALE GENOMIC DNA]</scope>
    <source>
        <strain evidence="2 3">KSX58</strain>
    </source>
</reference>
<feature type="signal peptide" evidence="1">
    <location>
        <begin position="1"/>
        <end position="19"/>
    </location>
</feature>
<organism evidence="2 3">
    <name type="scientific">Trichogramma kaykai</name>
    <dbReference type="NCBI Taxonomy" id="54128"/>
    <lineage>
        <taxon>Eukaryota</taxon>
        <taxon>Metazoa</taxon>
        <taxon>Ecdysozoa</taxon>
        <taxon>Arthropoda</taxon>
        <taxon>Hexapoda</taxon>
        <taxon>Insecta</taxon>
        <taxon>Pterygota</taxon>
        <taxon>Neoptera</taxon>
        <taxon>Endopterygota</taxon>
        <taxon>Hymenoptera</taxon>
        <taxon>Apocrita</taxon>
        <taxon>Proctotrupomorpha</taxon>
        <taxon>Chalcidoidea</taxon>
        <taxon>Trichogrammatidae</taxon>
        <taxon>Trichogramma</taxon>
    </lineage>
</organism>
<feature type="chain" id="PRO_5044853030" evidence="1">
    <location>
        <begin position="20"/>
        <end position="85"/>
    </location>
</feature>
<sequence>MPWVAACISLLAEPLLSYCLTVRDFALQAGILHPQVSQSLISSVMDAQDSPRVMRETYLCDKSKNRSRSFSCITVSQVAEISSPM</sequence>
<evidence type="ECO:0000256" key="1">
    <source>
        <dbReference type="SAM" id="SignalP"/>
    </source>
</evidence>
<dbReference type="AlphaFoldDB" id="A0ABD2XDM5"/>
<gene>
    <name evidence="2" type="ORF">TKK_003819</name>
</gene>
<evidence type="ECO:0000313" key="3">
    <source>
        <dbReference type="Proteomes" id="UP001627154"/>
    </source>
</evidence>
<name>A0ABD2XDM5_9HYME</name>
<dbReference type="Proteomes" id="UP001627154">
    <property type="component" value="Unassembled WGS sequence"/>
</dbReference>
<keyword evidence="1" id="KW-0732">Signal</keyword>
<protein>
    <submittedName>
        <fullName evidence="2">Uncharacterized protein</fullName>
    </submittedName>
</protein>
<keyword evidence="3" id="KW-1185">Reference proteome</keyword>
<proteinExistence type="predicted"/>